<sequence length="409" mass="45028">MVGCGVIHGEVMDRWWCDVKRCAVWGRGGVEISIFASLRCEQGSIPGFVAHRFSHVGMVPDDAAGRWVFSVIFCFLALCIPALLHTHLTLPASLRAIGKFQDKIDVQHVYIEVNFAIGPLFIRHALEDSKPIAGLPLASHQGEPRSITILFIPDFLKWESCRTMPLVGGFSRRSPVSTAPSSALMTSLLRTIQFSSLTHSSWESTKDEIEGGFSSSSTLDFLPRHHFLHPTATKAKLMCVCGQDPSAQTHPADRFPPPLPPPPPSKECSQLKRWIRRSNLTLPKYGVSESPVYFGECTRGFPYTRLVTRERVEMFKGIPPRVTILPDKPREILAKRNSGSSERSISGQRGDAVAERLACSPPIMANRVQSHAGSLPIFASGNRAGRCRWSVGFLGDLPFPPPFHSGAAP</sequence>
<keyword evidence="4" id="KW-1185">Reference proteome</keyword>
<keyword evidence="2" id="KW-0812">Transmembrane</keyword>
<comment type="caution">
    <text evidence="3">The sequence shown here is derived from an EMBL/GenBank/DDBJ whole genome shotgun (WGS) entry which is preliminary data.</text>
</comment>
<evidence type="ECO:0000256" key="2">
    <source>
        <dbReference type="SAM" id="Phobius"/>
    </source>
</evidence>
<reference evidence="3 4" key="1">
    <citation type="submission" date="2023-02" db="EMBL/GenBank/DDBJ databases">
        <title>LHISI_Scaffold_Assembly.</title>
        <authorList>
            <person name="Stuart O.P."/>
            <person name="Cleave R."/>
            <person name="Magrath M.J.L."/>
            <person name="Mikheyev A.S."/>
        </authorList>
    </citation>
    <scope>NUCLEOTIDE SEQUENCE [LARGE SCALE GENOMIC DNA]</scope>
    <source>
        <strain evidence="3">Daus_M_001</strain>
        <tissue evidence="3">Leg muscle</tissue>
    </source>
</reference>
<dbReference type="EMBL" id="JARBHB010000009">
    <property type="protein sequence ID" value="KAJ8874866.1"/>
    <property type="molecule type" value="Genomic_DNA"/>
</dbReference>
<evidence type="ECO:0000313" key="4">
    <source>
        <dbReference type="Proteomes" id="UP001159363"/>
    </source>
</evidence>
<protein>
    <submittedName>
        <fullName evidence="3">Uncharacterized protein</fullName>
    </submittedName>
</protein>
<feature type="compositionally biased region" description="Pro residues" evidence="1">
    <location>
        <begin position="254"/>
        <end position="265"/>
    </location>
</feature>
<organism evidence="3 4">
    <name type="scientific">Dryococelus australis</name>
    <dbReference type="NCBI Taxonomy" id="614101"/>
    <lineage>
        <taxon>Eukaryota</taxon>
        <taxon>Metazoa</taxon>
        <taxon>Ecdysozoa</taxon>
        <taxon>Arthropoda</taxon>
        <taxon>Hexapoda</taxon>
        <taxon>Insecta</taxon>
        <taxon>Pterygota</taxon>
        <taxon>Neoptera</taxon>
        <taxon>Polyneoptera</taxon>
        <taxon>Phasmatodea</taxon>
        <taxon>Verophasmatodea</taxon>
        <taxon>Anareolatae</taxon>
        <taxon>Phasmatidae</taxon>
        <taxon>Eurycanthinae</taxon>
        <taxon>Dryococelus</taxon>
    </lineage>
</organism>
<accession>A0ABQ9GS80</accession>
<proteinExistence type="predicted"/>
<feature type="transmembrane region" description="Helical" evidence="2">
    <location>
        <begin position="67"/>
        <end position="90"/>
    </location>
</feature>
<keyword evidence="2" id="KW-0472">Membrane</keyword>
<feature type="region of interest" description="Disordered" evidence="1">
    <location>
        <begin position="247"/>
        <end position="267"/>
    </location>
</feature>
<gene>
    <name evidence="3" type="ORF">PR048_022756</name>
</gene>
<evidence type="ECO:0000313" key="3">
    <source>
        <dbReference type="EMBL" id="KAJ8874866.1"/>
    </source>
</evidence>
<keyword evidence="2" id="KW-1133">Transmembrane helix</keyword>
<name>A0ABQ9GS80_9NEOP</name>
<dbReference type="Proteomes" id="UP001159363">
    <property type="component" value="Chromosome 8"/>
</dbReference>
<evidence type="ECO:0000256" key="1">
    <source>
        <dbReference type="SAM" id="MobiDB-lite"/>
    </source>
</evidence>